<dbReference type="EMBL" id="KX259472">
    <property type="protein sequence ID" value="AOV86366.1"/>
    <property type="molecule type" value="Genomic_DNA"/>
</dbReference>
<organism evidence="2">
    <name type="scientific">uncultured virus</name>
    <dbReference type="NCBI Taxonomy" id="340016"/>
    <lineage>
        <taxon>Viruses</taxon>
        <taxon>environmental samples</taxon>
    </lineage>
</organism>
<name>A0A1D8MK98_9VIRU</name>
<sequence>MPKKYTLKPKTMQCPKPIAVNDNVVPCGYCAVCRQNKMQDWVTRITHEMAVSVCCYFVTLTYSDANLPLNDDGDSLLVKPDLQKFFKRLRKSFQLRYFAVGEYGTKFGRAHYHLILFAQYPIPYDAINKAWGLGFIHVGKVTPSSVAYVAKYCFISKGKYQGRSPPVRFNVQKSGTR</sequence>
<evidence type="ECO:0000259" key="1">
    <source>
        <dbReference type="Pfam" id="PF23343"/>
    </source>
</evidence>
<reference evidence="2" key="1">
    <citation type="submission" date="2016-05" db="EMBL/GenBank/DDBJ databases">
        <title>Viral Hybridization Blurs Taxonomic Lines in a Wastewater Treatment Plant.</title>
        <authorList>
            <person name="Pearson V.M.M."/>
            <person name="Caudle S.B."/>
            <person name="Rokyta D.R."/>
        </authorList>
    </citation>
    <scope>NUCLEOTIDE SEQUENCE</scope>
    <source>
        <strain evidence="2">Wastewater_Microviridae_FL18</strain>
    </source>
</reference>
<proteinExistence type="predicted"/>
<dbReference type="InterPro" id="IPR056906">
    <property type="entry name" value="ORF2/G2P_dom"/>
</dbReference>
<dbReference type="Pfam" id="PF23343">
    <property type="entry name" value="REP_ORF2-G2P"/>
    <property type="match status" value="1"/>
</dbReference>
<accession>A0A1D8MK98</accession>
<protein>
    <submittedName>
        <fullName evidence="2">Putative replication protein VP4</fullName>
    </submittedName>
</protein>
<feature type="domain" description="Replication-associated protein ORF2/G2P" evidence="1">
    <location>
        <begin position="55"/>
        <end position="153"/>
    </location>
</feature>
<evidence type="ECO:0000313" key="2">
    <source>
        <dbReference type="EMBL" id="AOV86366.1"/>
    </source>
</evidence>